<comment type="similarity">
    <text evidence="7">Belongs to the binding-protein-dependent transport system permease family.</text>
</comment>
<keyword evidence="2 7" id="KW-0813">Transport</keyword>
<dbReference type="PROSITE" id="PS50928">
    <property type="entry name" value="ABC_TM1"/>
    <property type="match status" value="1"/>
</dbReference>
<proteinExistence type="inferred from homology"/>
<dbReference type="Pfam" id="PF00528">
    <property type="entry name" value="BPD_transp_1"/>
    <property type="match status" value="1"/>
</dbReference>
<dbReference type="Proteomes" id="UP000245202">
    <property type="component" value="Unassembled WGS sequence"/>
</dbReference>
<dbReference type="CDD" id="cd06261">
    <property type="entry name" value="TM_PBP2"/>
    <property type="match status" value="1"/>
</dbReference>
<keyword evidence="3" id="KW-1003">Cell membrane</keyword>
<dbReference type="Gene3D" id="1.10.3720.10">
    <property type="entry name" value="MetI-like"/>
    <property type="match status" value="1"/>
</dbReference>
<gene>
    <name evidence="9" type="ORF">PAT3040_00161</name>
</gene>
<dbReference type="PANTHER" id="PTHR43227:SF11">
    <property type="entry name" value="BLL4140 PROTEIN"/>
    <property type="match status" value="1"/>
</dbReference>
<dbReference type="SUPFAM" id="SSF161098">
    <property type="entry name" value="MetI-like"/>
    <property type="match status" value="1"/>
</dbReference>
<keyword evidence="6 7" id="KW-0472">Membrane</keyword>
<dbReference type="GO" id="GO:0055085">
    <property type="term" value="P:transmembrane transport"/>
    <property type="evidence" value="ECO:0007669"/>
    <property type="project" value="InterPro"/>
</dbReference>
<evidence type="ECO:0000313" key="10">
    <source>
        <dbReference type="Proteomes" id="UP000245202"/>
    </source>
</evidence>
<dbReference type="AlphaFoldDB" id="A0A2R5EGN6"/>
<dbReference type="InterPro" id="IPR050809">
    <property type="entry name" value="UgpAE/MalFG_permease"/>
</dbReference>
<organism evidence="9 10">
    <name type="scientific">Paenibacillus agaridevorans</name>
    <dbReference type="NCBI Taxonomy" id="171404"/>
    <lineage>
        <taxon>Bacteria</taxon>
        <taxon>Bacillati</taxon>
        <taxon>Bacillota</taxon>
        <taxon>Bacilli</taxon>
        <taxon>Bacillales</taxon>
        <taxon>Paenibacillaceae</taxon>
        <taxon>Paenibacillus</taxon>
    </lineage>
</organism>
<comment type="caution">
    <text evidence="9">The sequence shown here is derived from an EMBL/GenBank/DDBJ whole genome shotgun (WGS) entry which is preliminary data.</text>
</comment>
<protein>
    <recommendedName>
        <fullName evidence="8">ABC transmembrane type-1 domain-containing protein</fullName>
    </recommendedName>
</protein>
<dbReference type="PANTHER" id="PTHR43227">
    <property type="entry name" value="BLL4140 PROTEIN"/>
    <property type="match status" value="1"/>
</dbReference>
<keyword evidence="10" id="KW-1185">Reference proteome</keyword>
<evidence type="ECO:0000313" key="9">
    <source>
        <dbReference type="EMBL" id="GBG05677.1"/>
    </source>
</evidence>
<evidence type="ECO:0000256" key="4">
    <source>
        <dbReference type="ARBA" id="ARBA00022692"/>
    </source>
</evidence>
<feature type="transmembrane region" description="Helical" evidence="7">
    <location>
        <begin position="163"/>
        <end position="185"/>
    </location>
</feature>
<name>A0A2R5EGN6_9BACL</name>
<evidence type="ECO:0000256" key="5">
    <source>
        <dbReference type="ARBA" id="ARBA00022989"/>
    </source>
</evidence>
<feature type="domain" description="ABC transmembrane type-1" evidence="8">
    <location>
        <begin position="72"/>
        <end position="287"/>
    </location>
</feature>
<dbReference type="GO" id="GO:0005886">
    <property type="term" value="C:plasma membrane"/>
    <property type="evidence" value="ECO:0007669"/>
    <property type="project" value="UniProtKB-SubCell"/>
</dbReference>
<sequence length="300" mass="34084">MLIPRSVRRNWDLYLLIFPVVLYFVLLKYLPMYGIQLAFKDFSAVKGFWDSSWVGFKHFDRFFNNYQFWTLIRNTLGISFYQILVAFPLPIIFALLINEVQSQRFRKSVQSITFMPHFLSTVVLVGIVMAFLSPSTGLVNNIIVRLGGDPIYFMTEPSLFKSIYVFSDVWQNMGFASVLYVAVLAGVDKSLYEAAMIDGATKLQRLLHIAIPALIPTAIIMLIFQFGSIMDIGFEKIYLMQNDLNRSASSVISTYVYEIGLLGSQFSFSTAVGLFNSLINFILIIAVNQIAKRVSGTSLW</sequence>
<evidence type="ECO:0000256" key="6">
    <source>
        <dbReference type="ARBA" id="ARBA00023136"/>
    </source>
</evidence>
<evidence type="ECO:0000259" key="8">
    <source>
        <dbReference type="PROSITE" id="PS50928"/>
    </source>
</evidence>
<comment type="subcellular location">
    <subcellularLocation>
        <location evidence="1 7">Cell membrane</location>
        <topology evidence="1 7">Multi-pass membrane protein</topology>
    </subcellularLocation>
</comment>
<evidence type="ECO:0000256" key="3">
    <source>
        <dbReference type="ARBA" id="ARBA00022475"/>
    </source>
</evidence>
<reference evidence="9 10" key="1">
    <citation type="submission" date="2017-08" db="EMBL/GenBank/DDBJ databases">
        <title>Substantial Increase in Enzyme Production by Combined Drug-Resistance Mutations in Paenibacillus agaridevorans.</title>
        <authorList>
            <person name="Tanaka Y."/>
            <person name="Funane K."/>
            <person name="Hosaka T."/>
            <person name="Shiwa Y."/>
            <person name="Fujita N."/>
            <person name="Miyazaki T."/>
            <person name="Yoshikawa H."/>
            <person name="Murakami K."/>
            <person name="Kasahara K."/>
            <person name="Inaoka T."/>
            <person name="Hiraga Y."/>
            <person name="Ochi K."/>
        </authorList>
    </citation>
    <scope>NUCLEOTIDE SEQUENCE [LARGE SCALE GENOMIC DNA]</scope>
    <source>
        <strain evidence="9 10">T-3040</strain>
    </source>
</reference>
<keyword evidence="5 7" id="KW-1133">Transmembrane helix</keyword>
<feature type="transmembrane region" description="Helical" evidence="7">
    <location>
        <begin position="206"/>
        <end position="226"/>
    </location>
</feature>
<evidence type="ECO:0000256" key="1">
    <source>
        <dbReference type="ARBA" id="ARBA00004651"/>
    </source>
</evidence>
<feature type="transmembrane region" description="Helical" evidence="7">
    <location>
        <begin position="12"/>
        <end position="30"/>
    </location>
</feature>
<feature type="transmembrane region" description="Helical" evidence="7">
    <location>
        <begin position="118"/>
        <end position="143"/>
    </location>
</feature>
<feature type="transmembrane region" description="Helical" evidence="7">
    <location>
        <begin position="78"/>
        <end position="97"/>
    </location>
</feature>
<feature type="transmembrane region" description="Helical" evidence="7">
    <location>
        <begin position="266"/>
        <end position="287"/>
    </location>
</feature>
<dbReference type="InterPro" id="IPR035906">
    <property type="entry name" value="MetI-like_sf"/>
</dbReference>
<evidence type="ECO:0000256" key="7">
    <source>
        <dbReference type="RuleBase" id="RU363032"/>
    </source>
</evidence>
<keyword evidence="4 7" id="KW-0812">Transmembrane</keyword>
<dbReference type="InterPro" id="IPR000515">
    <property type="entry name" value="MetI-like"/>
</dbReference>
<evidence type="ECO:0000256" key="2">
    <source>
        <dbReference type="ARBA" id="ARBA00022448"/>
    </source>
</evidence>
<accession>A0A2R5EGN6</accession>
<dbReference type="EMBL" id="BDQX01000016">
    <property type="protein sequence ID" value="GBG05677.1"/>
    <property type="molecule type" value="Genomic_DNA"/>
</dbReference>